<proteinExistence type="predicted"/>
<name>A0A2N7TFS1_9GAMM</name>
<sequence length="109" mass="12442">MTTELTDFEQNMRREIDAFLKPDTRTEQTPAQPKVKDATRPDPEGQPAESFKTGHIVKLAVRKKQLEMDTVFEHVSSSISRLEAQLEAEKAARRAGYPIIGYVIETRRL</sequence>
<feature type="region of interest" description="Disordered" evidence="1">
    <location>
        <begin position="18"/>
        <end position="50"/>
    </location>
</feature>
<reference evidence="2 3" key="1">
    <citation type="submission" date="2018-01" db="EMBL/GenBank/DDBJ databases">
        <title>Halomonas endophytica sp. nov., isolated from storage liquid in the stems of Populus euphratica.</title>
        <authorList>
            <person name="Chen C."/>
        </authorList>
    </citation>
    <scope>NUCLEOTIDE SEQUENCE [LARGE SCALE GENOMIC DNA]</scope>
    <source>
        <strain evidence="2 3">DSM 26881</strain>
    </source>
</reference>
<evidence type="ECO:0000256" key="1">
    <source>
        <dbReference type="SAM" id="MobiDB-lite"/>
    </source>
</evidence>
<dbReference type="EMBL" id="PNRE01000103">
    <property type="protein sequence ID" value="PMR67033.1"/>
    <property type="molecule type" value="Genomic_DNA"/>
</dbReference>
<keyword evidence="3" id="KW-1185">Reference proteome</keyword>
<organism evidence="2 3">
    <name type="scientific">Halomonas heilongjiangensis</name>
    <dbReference type="NCBI Taxonomy" id="1387883"/>
    <lineage>
        <taxon>Bacteria</taxon>
        <taxon>Pseudomonadati</taxon>
        <taxon>Pseudomonadota</taxon>
        <taxon>Gammaproteobacteria</taxon>
        <taxon>Oceanospirillales</taxon>
        <taxon>Halomonadaceae</taxon>
        <taxon>Halomonas</taxon>
    </lineage>
</organism>
<dbReference type="RefSeq" id="WP_102629950.1">
    <property type="nucleotide sequence ID" value="NZ_PDOH01000048.1"/>
</dbReference>
<comment type="caution">
    <text evidence="2">The sequence shown here is derived from an EMBL/GenBank/DDBJ whole genome shotgun (WGS) entry which is preliminary data.</text>
</comment>
<dbReference type="Proteomes" id="UP000235346">
    <property type="component" value="Unassembled WGS sequence"/>
</dbReference>
<dbReference type="AlphaFoldDB" id="A0A2N7TFS1"/>
<protein>
    <submittedName>
        <fullName evidence="2">Uncharacterized protein</fullName>
    </submittedName>
</protein>
<evidence type="ECO:0000313" key="3">
    <source>
        <dbReference type="Proteomes" id="UP000235346"/>
    </source>
</evidence>
<evidence type="ECO:0000313" key="2">
    <source>
        <dbReference type="EMBL" id="PMR67033.1"/>
    </source>
</evidence>
<feature type="compositionally biased region" description="Basic and acidic residues" evidence="1">
    <location>
        <begin position="34"/>
        <end position="43"/>
    </location>
</feature>
<accession>A0A2N7TFS1</accession>
<gene>
    <name evidence="2" type="ORF">C1H66_21705</name>
</gene>
<dbReference type="OrthoDB" id="6167710at2"/>